<protein>
    <submittedName>
        <fullName evidence="1">Uncharacterized protein</fullName>
    </submittedName>
</protein>
<proteinExistence type="predicted"/>
<dbReference type="HOGENOM" id="CLU_1496383_0_0_1"/>
<sequence length="180" mass="20168">MIQGATKVGKVLILIYLLSSQDGFLWHFLVLLTKGSCLRWTILLQLNLAHLKVDHTFDYLKYMGGLNGQQIHEASYTNVNQFEEICSLALVPSKSLLYVAETLQGVAKGLQEHGHPPCSIIYTGSPQSEQQFHDKITPSLQKNVEPVTSSRGQTPFERSKNMEVIFVEDVAFMDQLCGDI</sequence>
<dbReference type="AlphaFoldDB" id="A0A0D0APY1"/>
<dbReference type="OrthoDB" id="3049884at2759"/>
<name>A0A0D0APY1_9AGAR</name>
<reference evidence="1 2" key="1">
    <citation type="submission" date="2014-04" db="EMBL/GenBank/DDBJ databases">
        <title>Evolutionary Origins and Diversification of the Mycorrhizal Mutualists.</title>
        <authorList>
            <consortium name="DOE Joint Genome Institute"/>
            <consortium name="Mycorrhizal Genomics Consortium"/>
            <person name="Kohler A."/>
            <person name="Kuo A."/>
            <person name="Nagy L.G."/>
            <person name="Floudas D."/>
            <person name="Copeland A."/>
            <person name="Barry K.W."/>
            <person name="Cichocki N."/>
            <person name="Veneault-Fourrey C."/>
            <person name="LaButti K."/>
            <person name="Lindquist E.A."/>
            <person name="Lipzen A."/>
            <person name="Lundell T."/>
            <person name="Morin E."/>
            <person name="Murat C."/>
            <person name="Riley R."/>
            <person name="Ohm R."/>
            <person name="Sun H."/>
            <person name="Tunlid A."/>
            <person name="Henrissat B."/>
            <person name="Grigoriev I.V."/>
            <person name="Hibbett D.S."/>
            <person name="Martin F."/>
        </authorList>
    </citation>
    <scope>NUCLEOTIDE SEQUENCE [LARGE SCALE GENOMIC DNA]</scope>
    <source>
        <strain evidence="1 2">FD-317 M1</strain>
    </source>
</reference>
<organism evidence="1 2">
    <name type="scientific">Collybiopsis luxurians FD-317 M1</name>
    <dbReference type="NCBI Taxonomy" id="944289"/>
    <lineage>
        <taxon>Eukaryota</taxon>
        <taxon>Fungi</taxon>
        <taxon>Dikarya</taxon>
        <taxon>Basidiomycota</taxon>
        <taxon>Agaricomycotina</taxon>
        <taxon>Agaricomycetes</taxon>
        <taxon>Agaricomycetidae</taxon>
        <taxon>Agaricales</taxon>
        <taxon>Marasmiineae</taxon>
        <taxon>Omphalotaceae</taxon>
        <taxon>Collybiopsis</taxon>
        <taxon>Collybiopsis luxurians</taxon>
    </lineage>
</organism>
<dbReference type="EMBL" id="KN834844">
    <property type="protein sequence ID" value="KIK52365.1"/>
    <property type="molecule type" value="Genomic_DNA"/>
</dbReference>
<keyword evidence="2" id="KW-1185">Reference proteome</keyword>
<gene>
    <name evidence="1" type="ORF">GYMLUDRAFT_64302</name>
</gene>
<evidence type="ECO:0000313" key="2">
    <source>
        <dbReference type="Proteomes" id="UP000053593"/>
    </source>
</evidence>
<dbReference type="Proteomes" id="UP000053593">
    <property type="component" value="Unassembled WGS sequence"/>
</dbReference>
<evidence type="ECO:0000313" key="1">
    <source>
        <dbReference type="EMBL" id="KIK52365.1"/>
    </source>
</evidence>
<accession>A0A0D0APY1</accession>